<dbReference type="InterPro" id="IPR016174">
    <property type="entry name" value="Di-haem_cyt_TM"/>
</dbReference>
<dbReference type="PANTHER" id="PTHR30485:SF2">
    <property type="entry name" value="BLL0597 PROTEIN"/>
    <property type="match status" value="1"/>
</dbReference>
<dbReference type="PANTHER" id="PTHR30485">
    <property type="entry name" value="NI/FE-HYDROGENASE 1 B-TYPE CYTOCHROME SUBUNIT"/>
    <property type="match status" value="1"/>
</dbReference>
<evidence type="ECO:0000256" key="5">
    <source>
        <dbReference type="ARBA" id="ARBA00023136"/>
    </source>
</evidence>
<reference evidence="8 9" key="1">
    <citation type="submission" date="2023-09" db="EMBL/GenBank/DDBJ databases">
        <authorList>
            <person name="Rey-Velasco X."/>
        </authorList>
    </citation>
    <scope>NUCLEOTIDE SEQUENCE [LARGE SCALE GENOMIC DNA]</scope>
    <source>
        <strain evidence="8 9">W409</strain>
    </source>
</reference>
<gene>
    <name evidence="8" type="ORF">RM544_04980</name>
</gene>
<dbReference type="RefSeq" id="WP_311360649.1">
    <property type="nucleotide sequence ID" value="NZ_JAVRIE010000001.1"/>
</dbReference>
<keyword evidence="5 6" id="KW-0472">Membrane</keyword>
<evidence type="ECO:0000313" key="8">
    <source>
        <dbReference type="EMBL" id="MDT0581881.1"/>
    </source>
</evidence>
<dbReference type="Proteomes" id="UP001249020">
    <property type="component" value="Unassembled WGS sequence"/>
</dbReference>
<evidence type="ECO:0000256" key="6">
    <source>
        <dbReference type="SAM" id="Phobius"/>
    </source>
</evidence>
<feature type="transmembrane region" description="Helical" evidence="6">
    <location>
        <begin position="12"/>
        <end position="30"/>
    </location>
</feature>
<dbReference type="EMBL" id="JAVRIE010000001">
    <property type="protein sequence ID" value="MDT0581881.1"/>
    <property type="molecule type" value="Genomic_DNA"/>
</dbReference>
<feature type="domain" description="Cytochrome b561 bacterial/Ni-hydrogenase" evidence="7">
    <location>
        <begin position="5"/>
        <end position="180"/>
    </location>
</feature>
<evidence type="ECO:0000259" key="7">
    <source>
        <dbReference type="Pfam" id="PF01292"/>
    </source>
</evidence>
<name>A0AAW8QXZ8_9ALTE</name>
<feature type="transmembrane region" description="Helical" evidence="6">
    <location>
        <begin position="147"/>
        <end position="167"/>
    </location>
</feature>
<keyword evidence="9" id="KW-1185">Reference proteome</keyword>
<dbReference type="SUPFAM" id="SSF81342">
    <property type="entry name" value="Transmembrane di-heme cytochromes"/>
    <property type="match status" value="1"/>
</dbReference>
<dbReference type="GO" id="GO:0009055">
    <property type="term" value="F:electron transfer activity"/>
    <property type="evidence" value="ECO:0007669"/>
    <property type="project" value="InterPro"/>
</dbReference>
<comment type="caution">
    <text evidence="8">The sequence shown here is derived from an EMBL/GenBank/DDBJ whole genome shotgun (WGS) entry which is preliminary data.</text>
</comment>
<evidence type="ECO:0000256" key="4">
    <source>
        <dbReference type="ARBA" id="ARBA00022989"/>
    </source>
</evidence>
<evidence type="ECO:0000256" key="2">
    <source>
        <dbReference type="ARBA" id="ARBA00022475"/>
    </source>
</evidence>
<dbReference type="GO" id="GO:0020037">
    <property type="term" value="F:heme binding"/>
    <property type="evidence" value="ECO:0007669"/>
    <property type="project" value="TreeGrafter"/>
</dbReference>
<organism evidence="8 9">
    <name type="scientific">Brumicola blandensis</name>
    <dbReference type="NCBI Taxonomy" id="3075611"/>
    <lineage>
        <taxon>Bacteria</taxon>
        <taxon>Pseudomonadati</taxon>
        <taxon>Pseudomonadota</taxon>
        <taxon>Gammaproteobacteria</taxon>
        <taxon>Alteromonadales</taxon>
        <taxon>Alteromonadaceae</taxon>
        <taxon>Brumicola</taxon>
    </lineage>
</organism>
<feature type="transmembrane region" description="Helical" evidence="6">
    <location>
        <begin position="99"/>
        <end position="118"/>
    </location>
</feature>
<keyword evidence="3 6" id="KW-0812">Transmembrane</keyword>
<evidence type="ECO:0000313" key="9">
    <source>
        <dbReference type="Proteomes" id="UP001249020"/>
    </source>
</evidence>
<dbReference type="InterPro" id="IPR011577">
    <property type="entry name" value="Cyt_b561_bac/Ni-Hgenase"/>
</dbReference>
<feature type="transmembrane region" description="Helical" evidence="6">
    <location>
        <begin position="200"/>
        <end position="223"/>
    </location>
</feature>
<dbReference type="Pfam" id="PF01292">
    <property type="entry name" value="Ni_hydr_CYTB"/>
    <property type="match status" value="1"/>
</dbReference>
<accession>A0AAW8QXZ8</accession>
<sequence length="232" mass="26442">MTVYVWDFPTRIFHWLLVATLVSQYLTVEVLDNAIQWHFYGGYFMMGLIIFRLLWGIMGAYYARFSAFIVSPAVALTYAKSLNTSHYKASLGHNPLGAYSIIFVLTALITQTISGLFVSDDIFDSGPYYSAVSASTQDIMNWLHHNLFNAIWVFLVLHIGAMIFYKFKMKQDLVKSMLSGYKKINDSNNESSEPIDTQNFWLRAFIFAGLSAGLVYMIVVVLAPEASDEFYY</sequence>
<dbReference type="GO" id="GO:0005886">
    <property type="term" value="C:plasma membrane"/>
    <property type="evidence" value="ECO:0007669"/>
    <property type="project" value="UniProtKB-SubCell"/>
</dbReference>
<protein>
    <submittedName>
        <fullName evidence="8">Cytochrome b/b6 domain-containing protein</fullName>
    </submittedName>
</protein>
<feature type="transmembrane region" description="Helical" evidence="6">
    <location>
        <begin position="37"/>
        <end position="55"/>
    </location>
</feature>
<dbReference type="GO" id="GO:0022904">
    <property type="term" value="P:respiratory electron transport chain"/>
    <property type="evidence" value="ECO:0007669"/>
    <property type="project" value="InterPro"/>
</dbReference>
<proteinExistence type="predicted"/>
<dbReference type="InterPro" id="IPR051542">
    <property type="entry name" value="Hydrogenase_cytochrome"/>
</dbReference>
<keyword evidence="4 6" id="KW-1133">Transmembrane helix</keyword>
<dbReference type="AlphaFoldDB" id="A0AAW8QXZ8"/>
<dbReference type="Gene3D" id="1.20.950.20">
    <property type="entry name" value="Transmembrane di-heme cytochromes, Chain C"/>
    <property type="match status" value="1"/>
</dbReference>
<evidence type="ECO:0000256" key="3">
    <source>
        <dbReference type="ARBA" id="ARBA00022692"/>
    </source>
</evidence>
<keyword evidence="2" id="KW-1003">Cell membrane</keyword>
<comment type="subcellular location">
    <subcellularLocation>
        <location evidence="1">Cell membrane</location>
        <topology evidence="1">Multi-pass membrane protein</topology>
    </subcellularLocation>
</comment>
<evidence type="ECO:0000256" key="1">
    <source>
        <dbReference type="ARBA" id="ARBA00004651"/>
    </source>
</evidence>